<evidence type="ECO:0000256" key="2">
    <source>
        <dbReference type="SAM" id="SignalP"/>
    </source>
</evidence>
<proteinExistence type="predicted"/>
<evidence type="ECO:0000313" key="3">
    <source>
        <dbReference type="EMBL" id="ESZ93899.1"/>
    </source>
</evidence>
<evidence type="ECO:0000313" key="4">
    <source>
        <dbReference type="Proteomes" id="UP000019487"/>
    </source>
</evidence>
<dbReference type="EMBL" id="AYSA01000281">
    <property type="protein sequence ID" value="ESZ93899.1"/>
    <property type="molecule type" value="Genomic_DNA"/>
</dbReference>
<feature type="chain" id="PRO_5004918535" evidence="2">
    <location>
        <begin position="19"/>
        <end position="289"/>
    </location>
</feature>
<keyword evidence="4" id="KW-1185">Reference proteome</keyword>
<reference evidence="3 4" key="1">
    <citation type="journal article" date="2014" name="Genome Announc.">
        <title>Draft genome sequence of Sclerotinia borealis, a psychrophilic plant pathogenic fungus.</title>
        <authorList>
            <person name="Mardanov A.V."/>
            <person name="Beletsky A.V."/>
            <person name="Kadnikov V.V."/>
            <person name="Ignatov A.N."/>
            <person name="Ravin N.V."/>
        </authorList>
    </citation>
    <scope>NUCLEOTIDE SEQUENCE [LARGE SCALE GENOMIC DNA]</scope>
    <source>
        <strain evidence="4">F-4157</strain>
    </source>
</reference>
<gene>
    <name evidence="3" type="ORF">SBOR_5720</name>
</gene>
<sequence>MRPTSSLSLLLFLQLSTAFPVSLRIKPQSQECLHSQPCNTLRTAITTLALSHSKPSNPRNPHFPEHQKLALHTFIPPTTTSASASHDDYFAQEGAFDNAPTTPSKNIPADEALSAATPLSTAYLQSLTRTTDEDVARPSMPTSALSSLRKEDARKYWEGELEKGGVGEMGRCGNSNMWPGTAGGYRTRMMHLEMGRRNDFMVVGIVVVFLMVVCALEFVERFGKQSSRRGEIFLEDDETYAFIVKKPRGLLESESGCSEKCVQETEYKEYQDDETIVDEDFNGDVEQKI</sequence>
<dbReference type="HOGENOM" id="CLU_960301_0_0_1"/>
<keyword evidence="2" id="KW-0732">Signal</keyword>
<keyword evidence="1" id="KW-0472">Membrane</keyword>
<dbReference type="AlphaFoldDB" id="W9CGN6"/>
<keyword evidence="1" id="KW-1133">Transmembrane helix</keyword>
<comment type="caution">
    <text evidence="3">The sequence shown here is derived from an EMBL/GenBank/DDBJ whole genome shotgun (WGS) entry which is preliminary data.</text>
</comment>
<keyword evidence="1" id="KW-0812">Transmembrane</keyword>
<dbReference type="OrthoDB" id="3562979at2759"/>
<dbReference type="Proteomes" id="UP000019487">
    <property type="component" value="Unassembled WGS sequence"/>
</dbReference>
<feature type="transmembrane region" description="Helical" evidence="1">
    <location>
        <begin position="200"/>
        <end position="219"/>
    </location>
</feature>
<evidence type="ECO:0000256" key="1">
    <source>
        <dbReference type="SAM" id="Phobius"/>
    </source>
</evidence>
<protein>
    <submittedName>
        <fullName evidence="3">Uncharacterized protein</fullName>
    </submittedName>
</protein>
<feature type="signal peptide" evidence="2">
    <location>
        <begin position="1"/>
        <end position="18"/>
    </location>
</feature>
<name>W9CGN6_SCLBF</name>
<accession>W9CGN6</accession>
<organism evidence="3 4">
    <name type="scientific">Sclerotinia borealis (strain F-4128)</name>
    <dbReference type="NCBI Taxonomy" id="1432307"/>
    <lineage>
        <taxon>Eukaryota</taxon>
        <taxon>Fungi</taxon>
        <taxon>Dikarya</taxon>
        <taxon>Ascomycota</taxon>
        <taxon>Pezizomycotina</taxon>
        <taxon>Leotiomycetes</taxon>
        <taxon>Helotiales</taxon>
        <taxon>Sclerotiniaceae</taxon>
        <taxon>Sclerotinia</taxon>
    </lineage>
</organism>